<name>A0ABP0ZUZ5_9ASCO</name>
<keyword evidence="5 10" id="KW-0256">Endoplasmic reticulum</keyword>
<feature type="compositionally biased region" description="Polar residues" evidence="11">
    <location>
        <begin position="616"/>
        <end position="628"/>
    </location>
</feature>
<evidence type="ECO:0000313" key="12">
    <source>
        <dbReference type="EMBL" id="CAK9440129.1"/>
    </source>
</evidence>
<dbReference type="GeneID" id="92209425"/>
<protein>
    <recommendedName>
        <fullName evidence="10">Guanine nucleotide-exchange factor SEC12</fullName>
    </recommendedName>
</protein>
<feature type="compositionally biased region" description="Low complexity" evidence="11">
    <location>
        <begin position="924"/>
        <end position="948"/>
    </location>
</feature>
<evidence type="ECO:0000256" key="2">
    <source>
        <dbReference type="ARBA" id="ARBA00022574"/>
    </source>
</evidence>
<organism evidence="12 13">
    <name type="scientific">Lodderomyces beijingensis</name>
    <dbReference type="NCBI Taxonomy" id="1775926"/>
    <lineage>
        <taxon>Eukaryota</taxon>
        <taxon>Fungi</taxon>
        <taxon>Dikarya</taxon>
        <taxon>Ascomycota</taxon>
        <taxon>Saccharomycotina</taxon>
        <taxon>Pichiomycetes</taxon>
        <taxon>Debaryomycetaceae</taxon>
        <taxon>Candida/Lodderomyces clade</taxon>
        <taxon>Lodderomyces</taxon>
    </lineage>
</organism>
<keyword evidence="8" id="KW-1133">Transmembrane helix</keyword>
<comment type="function">
    <text evidence="10">Guanine nucleotide-exchange factor (GEF) required for the formation or budding of transport vesicles from the ER.</text>
</comment>
<feature type="compositionally biased region" description="Basic and acidic residues" evidence="11">
    <location>
        <begin position="679"/>
        <end position="690"/>
    </location>
</feature>
<proteinExistence type="inferred from homology"/>
<comment type="similarity">
    <text evidence="10">Belongs to the WD repeat SEC12 family.</text>
</comment>
<dbReference type="InterPro" id="IPR001680">
    <property type="entry name" value="WD40_rpt"/>
</dbReference>
<evidence type="ECO:0000256" key="1">
    <source>
        <dbReference type="ARBA" id="ARBA00022448"/>
    </source>
</evidence>
<dbReference type="Proteomes" id="UP001497383">
    <property type="component" value="Chromosome 5"/>
</dbReference>
<evidence type="ECO:0000256" key="7">
    <source>
        <dbReference type="ARBA" id="ARBA00022927"/>
    </source>
</evidence>
<keyword evidence="13" id="KW-1185">Reference proteome</keyword>
<feature type="compositionally biased region" description="Low complexity" evidence="11">
    <location>
        <begin position="539"/>
        <end position="548"/>
    </location>
</feature>
<evidence type="ECO:0000256" key="4">
    <source>
        <dbReference type="ARBA" id="ARBA00022737"/>
    </source>
</evidence>
<feature type="region of interest" description="Disordered" evidence="11">
    <location>
        <begin position="861"/>
        <end position="1063"/>
    </location>
</feature>
<feature type="region of interest" description="Disordered" evidence="11">
    <location>
        <begin position="526"/>
        <end position="552"/>
    </location>
</feature>
<keyword evidence="3" id="KW-0812">Transmembrane</keyword>
<evidence type="ECO:0000256" key="6">
    <source>
        <dbReference type="ARBA" id="ARBA00022892"/>
    </source>
</evidence>
<keyword evidence="6" id="KW-0931">ER-Golgi transport</keyword>
<feature type="region of interest" description="Disordered" evidence="11">
    <location>
        <begin position="813"/>
        <end position="837"/>
    </location>
</feature>
<keyword evidence="1 10" id="KW-0813">Transport</keyword>
<feature type="compositionally biased region" description="Low complexity" evidence="11">
    <location>
        <begin position="629"/>
        <end position="639"/>
    </location>
</feature>
<dbReference type="PANTHER" id="PTHR23284:SF0">
    <property type="entry name" value="PROLACTIN REGULATORY ELEMENT-BINDING PROTEIN"/>
    <property type="match status" value="1"/>
</dbReference>
<comment type="subcellular location">
    <subcellularLocation>
        <location evidence="10">Endoplasmic reticulum membrane</location>
        <topology evidence="10">Single-pass type II membrane protein</topology>
    </subcellularLocation>
    <subcellularLocation>
        <location evidence="10">Golgi apparatus membrane</location>
        <topology evidence="10">Single-pass type II membrane protein</topology>
    </subcellularLocation>
</comment>
<dbReference type="InterPro" id="IPR015943">
    <property type="entry name" value="WD40/YVTN_repeat-like_dom_sf"/>
</dbReference>
<dbReference type="Gene3D" id="2.130.10.10">
    <property type="entry name" value="YVTN repeat-like/Quinoprotein amine dehydrogenase"/>
    <property type="match status" value="1"/>
</dbReference>
<evidence type="ECO:0000256" key="9">
    <source>
        <dbReference type="ARBA" id="ARBA00023136"/>
    </source>
</evidence>
<keyword evidence="7 10" id="KW-0653">Protein transport</keyword>
<keyword evidence="4 10" id="KW-0677">Repeat</keyword>
<feature type="compositionally biased region" description="Polar residues" evidence="11">
    <location>
        <begin position="874"/>
        <end position="884"/>
    </location>
</feature>
<feature type="compositionally biased region" description="Basic and acidic residues" evidence="11">
    <location>
        <begin position="949"/>
        <end position="964"/>
    </location>
</feature>
<dbReference type="SMART" id="SM00320">
    <property type="entry name" value="WD40"/>
    <property type="match status" value="1"/>
</dbReference>
<evidence type="ECO:0000256" key="10">
    <source>
        <dbReference type="RuleBase" id="RU369019"/>
    </source>
</evidence>
<evidence type="ECO:0000256" key="3">
    <source>
        <dbReference type="ARBA" id="ARBA00022692"/>
    </source>
</evidence>
<keyword evidence="9" id="KW-0472">Membrane</keyword>
<accession>A0ABP0ZUZ5</accession>
<feature type="compositionally biased region" description="Basic residues" evidence="11">
    <location>
        <begin position="1036"/>
        <end position="1052"/>
    </location>
</feature>
<dbReference type="PANTHER" id="PTHR23284">
    <property type="entry name" value="PROLACTIN REGULATORY ELEMENT BINDING PROTEIN"/>
    <property type="match status" value="1"/>
</dbReference>
<feature type="compositionally biased region" description="Basic and acidic residues" evidence="11">
    <location>
        <begin position="899"/>
        <end position="909"/>
    </location>
</feature>
<feature type="compositionally biased region" description="Low complexity" evidence="11">
    <location>
        <begin position="1009"/>
        <end position="1021"/>
    </location>
</feature>
<keyword evidence="2 10" id="KW-0853">WD repeat</keyword>
<dbReference type="EMBL" id="OZ022409">
    <property type="protein sequence ID" value="CAK9440129.1"/>
    <property type="molecule type" value="Genomic_DNA"/>
</dbReference>
<gene>
    <name evidence="12" type="ORF">LODBEIA_P42290</name>
</gene>
<reference evidence="12 13" key="1">
    <citation type="submission" date="2024-03" db="EMBL/GenBank/DDBJ databases">
        <authorList>
            <person name="Brejova B."/>
        </authorList>
    </citation>
    <scope>NUCLEOTIDE SEQUENCE [LARGE SCALE GENOMIC DNA]</scope>
    <source>
        <strain evidence="12 13">CBS 14171</strain>
    </source>
</reference>
<evidence type="ECO:0000256" key="8">
    <source>
        <dbReference type="ARBA" id="ARBA00022989"/>
    </source>
</evidence>
<feature type="region of interest" description="Disordered" evidence="11">
    <location>
        <begin position="579"/>
        <end position="734"/>
    </location>
</feature>
<dbReference type="InterPro" id="IPR045260">
    <property type="entry name" value="Sec12-like"/>
</dbReference>
<dbReference type="SUPFAM" id="SSF50978">
    <property type="entry name" value="WD40 repeat-like"/>
    <property type="match status" value="1"/>
</dbReference>
<sequence>MSLKESVSIDVGYPIMGAKFVNNKTILVTGGGGEGNNGIPNKITAVKCSFKVKDSKRKLQKFREVQLPSNEDSPQCIDTTKLVDEGEFNVVIGCNQSSQLIKSMSINNNVRKYSYNKDEHLTFVDAAQFEEAINGDAEEYPKIIKLAQDNSVGCMMTSSVPSVIYFFNPNALELKFKYIPEQPVEIKDFALSPRGGETFCYITSDSIVTLSTKTNMTTFTSKANIALSKQLQNFVLSKVRFISNEELLIAASGKDGKGAVLFKYKLSTQKIVQEQQLSKKFNNVVAIDLSISQDLVALAGNDLSVTLVKLSNLKVLHVFKKLHPFAITSVAFSPNGNKLATGSAANILHVVRIPPNYASGKSLIGTLLQYLFTIILVLALGIGIQKGRENGQLNELMQYSGQYSEVGLEYAKVGYQLAEKYGKIGYDIAQVYIEDYAVKAKEYAHKALELYEEFSNKDKVGTETASSTSSSADAAVDSAPAESTLNDIVTEVTKDVEHITGGPNFNSEQFFEEEIVTQSIISKDKTLSSTKVETETETETVSSSPSTTIASKASVEPIQFEDSQVEPAANDTAIDAELSQNVSDTPVVKDKQVEPEVELPVSEPVDKSAELPVVESSKSQTEPQSSTFTDDVSTETEVVVEVKDEDEVEDEVVVEVEVEDEVEDEDEFEEVIEEVYETGPEKDDETKIEQTESQPTGANASADVHESPVLSKEPVDNSVESSESPLEHQGDSDTEVIIEELLQEYETDEHTPFSVASKIEESEVPEMDNFDADEVIEEVILEETPDERDLPEIPEEVAQTQISEATIEDATVEKIPENTSSDASEQVKEPSAANLQPVSSSIEVLVASQEIVPTEEVVVADKVETEEVDEEPSRSGQSESTVLVQETVVEPEAEAIVVDEPKANTKDLDSDANANAAEEKTALASGSTETSSSPASASSPEVSKVEASSNERKKQTTESEKVEATPEEPEPLPIERDTESQSEAGTGRDEPTPKPQPVEELQEPAVKLSTPAASQAASSSAKLQPPVEEASTVTPTKKKTKKVTRTVTKQRVKTSNPAEKDEL</sequence>
<evidence type="ECO:0000256" key="5">
    <source>
        <dbReference type="ARBA" id="ARBA00022824"/>
    </source>
</evidence>
<feature type="compositionally biased region" description="Acidic residues" evidence="11">
    <location>
        <begin position="643"/>
        <end position="676"/>
    </location>
</feature>
<dbReference type="InterPro" id="IPR036322">
    <property type="entry name" value="WD40_repeat_dom_sf"/>
</dbReference>
<evidence type="ECO:0000313" key="13">
    <source>
        <dbReference type="Proteomes" id="UP001497383"/>
    </source>
</evidence>
<evidence type="ECO:0000256" key="11">
    <source>
        <dbReference type="SAM" id="MobiDB-lite"/>
    </source>
</evidence>
<dbReference type="RefSeq" id="XP_066831167.1">
    <property type="nucleotide sequence ID" value="XM_066974427.1"/>
</dbReference>